<organism evidence="14 15">
    <name type="scientific">Actinotalea lenta</name>
    <dbReference type="NCBI Taxonomy" id="3064654"/>
    <lineage>
        <taxon>Bacteria</taxon>
        <taxon>Bacillati</taxon>
        <taxon>Actinomycetota</taxon>
        <taxon>Actinomycetes</taxon>
        <taxon>Micrococcales</taxon>
        <taxon>Cellulomonadaceae</taxon>
        <taxon>Actinotalea</taxon>
    </lineage>
</organism>
<proteinExistence type="predicted"/>
<keyword evidence="6" id="KW-0812">Transmembrane</keyword>
<keyword evidence="14" id="KW-0067">ATP-binding</keyword>
<feature type="region of interest" description="Disordered" evidence="11">
    <location>
        <begin position="52"/>
        <end position="81"/>
    </location>
</feature>
<dbReference type="PRINTS" id="PR00344">
    <property type="entry name" value="BCTRLSENSOR"/>
</dbReference>
<evidence type="ECO:0000256" key="4">
    <source>
        <dbReference type="ARBA" id="ARBA00022553"/>
    </source>
</evidence>
<dbReference type="InterPro" id="IPR003660">
    <property type="entry name" value="HAMP_dom"/>
</dbReference>
<keyword evidence="10" id="KW-0472">Membrane</keyword>
<comment type="catalytic activity">
    <reaction evidence="1">
        <text>ATP + protein L-histidine = ADP + protein N-phospho-L-histidine.</text>
        <dbReference type="EC" id="2.7.13.3"/>
    </reaction>
</comment>
<evidence type="ECO:0000256" key="1">
    <source>
        <dbReference type="ARBA" id="ARBA00000085"/>
    </source>
</evidence>
<sequence length="501" mass="52119">MRSPRPTLRRRLVAVVIGLLAVAAATMGAVSTLALRGTLVTQLDIRLQASADRAAKAPDGRTPLPGEGGLPAGDPPAGLTVRGQGAGTLNLTVFSSGLVRAGYLDRSGAFLPLDAAQRDVLAAVPADGMPRTVTLPGLGSWRVVAVAPHPGGLLVTGLSMAEISSTVRSYLIGEAAIAGLGLAVAGLAGTVLVRREMEPLERVAATAARVSEQPLERGAVVLERVPEGDTDATTEVGQVGAALNRMLGHVESALAARHESEMQVRQFVADASHELRTPLASIRGYAELVRRLPEPVPPDAVHAMERVESESVRMTALVEDLLLLARLDAGRALDRTEVDLAALAVDAVTDAHAAGPRHTWRLELPGADVPPATGDLDAPDTEIEPAVALGDEHRLRQVLANLLANARVHTPEGTTVVTSVWCRDGEVLVQVRDDGPGIAPDLVPRLFQRFARGDAARSPKDGSTGLGLAIVHAVVTAHGGRIEVDGTPGATTFTVHLPAAT</sequence>
<dbReference type="InterPro" id="IPR003661">
    <property type="entry name" value="HisK_dim/P_dom"/>
</dbReference>
<evidence type="ECO:0000256" key="5">
    <source>
        <dbReference type="ARBA" id="ARBA00022679"/>
    </source>
</evidence>
<dbReference type="Gene3D" id="1.10.287.130">
    <property type="match status" value="1"/>
</dbReference>
<dbReference type="PANTHER" id="PTHR45436:SF5">
    <property type="entry name" value="SENSOR HISTIDINE KINASE TRCS"/>
    <property type="match status" value="1"/>
</dbReference>
<dbReference type="EMBL" id="JAUQYP010000001">
    <property type="protein sequence ID" value="MDO8106543.1"/>
    <property type="molecule type" value="Genomic_DNA"/>
</dbReference>
<evidence type="ECO:0000256" key="2">
    <source>
        <dbReference type="ARBA" id="ARBA00004236"/>
    </source>
</evidence>
<dbReference type="Gene3D" id="3.30.565.10">
    <property type="entry name" value="Histidine kinase-like ATPase, C-terminal domain"/>
    <property type="match status" value="1"/>
</dbReference>
<dbReference type="SMART" id="SM00387">
    <property type="entry name" value="HATPase_c"/>
    <property type="match status" value="1"/>
</dbReference>
<dbReference type="SUPFAM" id="SSF55874">
    <property type="entry name" value="ATPase domain of HSP90 chaperone/DNA topoisomerase II/histidine kinase"/>
    <property type="match status" value="1"/>
</dbReference>
<dbReference type="EC" id="2.7.13.3" evidence="3"/>
<evidence type="ECO:0000256" key="7">
    <source>
        <dbReference type="ARBA" id="ARBA00022777"/>
    </source>
</evidence>
<evidence type="ECO:0000256" key="9">
    <source>
        <dbReference type="ARBA" id="ARBA00023012"/>
    </source>
</evidence>
<reference evidence="14 15" key="1">
    <citation type="submission" date="2023-07" db="EMBL/GenBank/DDBJ databases">
        <title>Description of novel actinomycetes strains, isolated from tidal flat sediment.</title>
        <authorList>
            <person name="Lu C."/>
        </authorList>
    </citation>
    <scope>NUCLEOTIDE SEQUENCE [LARGE SCALE GENOMIC DNA]</scope>
    <source>
        <strain evidence="14 15">SYSU T00b441</strain>
    </source>
</reference>
<dbReference type="SMART" id="SM00304">
    <property type="entry name" value="HAMP"/>
    <property type="match status" value="1"/>
</dbReference>
<keyword evidence="9" id="KW-0902">Two-component regulatory system</keyword>
<dbReference type="PROSITE" id="PS50885">
    <property type="entry name" value="HAMP"/>
    <property type="match status" value="1"/>
</dbReference>
<keyword evidence="8" id="KW-1133">Transmembrane helix</keyword>
<name>A0ABT9DBG5_9CELL</name>
<dbReference type="CDD" id="cd00082">
    <property type="entry name" value="HisKA"/>
    <property type="match status" value="1"/>
</dbReference>
<comment type="subcellular location">
    <subcellularLocation>
        <location evidence="2">Cell membrane</location>
    </subcellularLocation>
</comment>
<keyword evidence="7" id="KW-0418">Kinase</keyword>
<feature type="domain" description="HAMP" evidence="13">
    <location>
        <begin position="194"/>
        <end position="255"/>
    </location>
</feature>
<keyword evidence="5" id="KW-0808">Transferase</keyword>
<evidence type="ECO:0000313" key="14">
    <source>
        <dbReference type="EMBL" id="MDO8106543.1"/>
    </source>
</evidence>
<protein>
    <recommendedName>
        <fullName evidence="3">histidine kinase</fullName>
        <ecNumber evidence="3">2.7.13.3</ecNumber>
    </recommendedName>
</protein>
<evidence type="ECO:0000256" key="8">
    <source>
        <dbReference type="ARBA" id="ARBA00022989"/>
    </source>
</evidence>
<gene>
    <name evidence="14" type="ORF">Q6348_04955</name>
</gene>
<dbReference type="InterPro" id="IPR004358">
    <property type="entry name" value="Sig_transdc_His_kin-like_C"/>
</dbReference>
<dbReference type="Pfam" id="PF00672">
    <property type="entry name" value="HAMP"/>
    <property type="match status" value="1"/>
</dbReference>
<accession>A0ABT9DBG5</accession>
<keyword evidence="4" id="KW-0597">Phosphoprotein</keyword>
<evidence type="ECO:0000259" key="13">
    <source>
        <dbReference type="PROSITE" id="PS50885"/>
    </source>
</evidence>
<dbReference type="SMART" id="SM00388">
    <property type="entry name" value="HisKA"/>
    <property type="match status" value="1"/>
</dbReference>
<evidence type="ECO:0000256" key="3">
    <source>
        <dbReference type="ARBA" id="ARBA00012438"/>
    </source>
</evidence>
<feature type="domain" description="Histidine kinase" evidence="12">
    <location>
        <begin position="270"/>
        <end position="501"/>
    </location>
</feature>
<dbReference type="CDD" id="cd00075">
    <property type="entry name" value="HATPase"/>
    <property type="match status" value="1"/>
</dbReference>
<dbReference type="PROSITE" id="PS50109">
    <property type="entry name" value="HIS_KIN"/>
    <property type="match status" value="1"/>
</dbReference>
<dbReference type="InterPro" id="IPR036097">
    <property type="entry name" value="HisK_dim/P_sf"/>
</dbReference>
<dbReference type="Proteomes" id="UP001232536">
    <property type="component" value="Unassembled WGS sequence"/>
</dbReference>
<dbReference type="SUPFAM" id="SSF47384">
    <property type="entry name" value="Homodimeric domain of signal transducing histidine kinase"/>
    <property type="match status" value="1"/>
</dbReference>
<keyword evidence="15" id="KW-1185">Reference proteome</keyword>
<dbReference type="PANTHER" id="PTHR45436">
    <property type="entry name" value="SENSOR HISTIDINE KINASE YKOH"/>
    <property type="match status" value="1"/>
</dbReference>
<evidence type="ECO:0000256" key="11">
    <source>
        <dbReference type="SAM" id="MobiDB-lite"/>
    </source>
</evidence>
<dbReference type="Pfam" id="PF00512">
    <property type="entry name" value="HisKA"/>
    <property type="match status" value="1"/>
</dbReference>
<keyword evidence="14" id="KW-0547">Nucleotide-binding</keyword>
<evidence type="ECO:0000256" key="10">
    <source>
        <dbReference type="ARBA" id="ARBA00023136"/>
    </source>
</evidence>
<evidence type="ECO:0000259" key="12">
    <source>
        <dbReference type="PROSITE" id="PS50109"/>
    </source>
</evidence>
<comment type="caution">
    <text evidence="14">The sequence shown here is derived from an EMBL/GenBank/DDBJ whole genome shotgun (WGS) entry which is preliminary data.</text>
</comment>
<dbReference type="RefSeq" id="WP_304600195.1">
    <property type="nucleotide sequence ID" value="NZ_JAUQYO010000001.1"/>
</dbReference>
<dbReference type="InterPro" id="IPR036890">
    <property type="entry name" value="HATPase_C_sf"/>
</dbReference>
<dbReference type="InterPro" id="IPR005467">
    <property type="entry name" value="His_kinase_dom"/>
</dbReference>
<dbReference type="Gene3D" id="6.10.340.10">
    <property type="match status" value="1"/>
</dbReference>
<dbReference type="InterPro" id="IPR003594">
    <property type="entry name" value="HATPase_dom"/>
</dbReference>
<evidence type="ECO:0000256" key="6">
    <source>
        <dbReference type="ARBA" id="ARBA00022692"/>
    </source>
</evidence>
<dbReference type="GO" id="GO:0005524">
    <property type="term" value="F:ATP binding"/>
    <property type="evidence" value="ECO:0007669"/>
    <property type="project" value="UniProtKB-KW"/>
</dbReference>
<dbReference type="Pfam" id="PF02518">
    <property type="entry name" value="HATPase_c"/>
    <property type="match status" value="1"/>
</dbReference>
<dbReference type="InterPro" id="IPR050428">
    <property type="entry name" value="TCS_sensor_his_kinase"/>
</dbReference>
<evidence type="ECO:0000313" key="15">
    <source>
        <dbReference type="Proteomes" id="UP001232536"/>
    </source>
</evidence>